<sequence length="146" mass="17365">MIADKKYNLALEKIDEVLNNEAQNQEVLKIGLEVASLINNHKKIQQYSNLLPKYDNYEIPKEWDPIEIHQFRTIQQINRHQEIITNIIWHIAKEHDMTINDVIPLGKYRDLDCYGKIGEKLQEELDKNQYDKFIDALKKGIIHRTR</sequence>
<accession>A8GNG5</accession>
<dbReference type="Proteomes" id="UP000006830">
    <property type="component" value="Chromosome"/>
</dbReference>
<evidence type="ECO:0000313" key="1">
    <source>
        <dbReference type="EMBL" id="ABV74940.1"/>
    </source>
</evidence>
<organism evidence="1 2">
    <name type="scientific">Rickettsia akari (strain Hartford)</name>
    <dbReference type="NCBI Taxonomy" id="293614"/>
    <lineage>
        <taxon>Bacteria</taxon>
        <taxon>Pseudomonadati</taxon>
        <taxon>Pseudomonadota</taxon>
        <taxon>Alphaproteobacteria</taxon>
        <taxon>Rickettsiales</taxon>
        <taxon>Rickettsiaceae</taxon>
        <taxon>Rickettsieae</taxon>
        <taxon>Rickettsia</taxon>
        <taxon>spotted fever group</taxon>
    </lineage>
</organism>
<dbReference type="STRING" id="293614.A1C_03270"/>
<dbReference type="RefSeq" id="WP_012149573.1">
    <property type="nucleotide sequence ID" value="NC_009881.1"/>
</dbReference>
<name>A8GNG5_RICAH</name>
<keyword evidence="2" id="KW-1185">Reference proteome</keyword>
<dbReference type="HOGENOM" id="CLU_1775990_0_0_5"/>
<reference evidence="1" key="1">
    <citation type="submission" date="2007-09" db="EMBL/GenBank/DDBJ databases">
        <title>Complete Genome Sequence of Rickettsia akari.</title>
        <authorList>
            <person name="Madan A."/>
            <person name="Fahey J."/>
            <person name="Helton E."/>
            <person name="Ketteman M."/>
            <person name="Madan A."/>
            <person name="Rodrigues S."/>
            <person name="Sanchez A."/>
            <person name="Whiting M."/>
            <person name="Dasch G."/>
            <person name="Eremeeva M."/>
        </authorList>
    </citation>
    <scope>NUCLEOTIDE SEQUENCE</scope>
    <source>
        <strain evidence="1">Hartford</strain>
    </source>
</reference>
<dbReference type="EMBL" id="CP000847">
    <property type="protein sequence ID" value="ABV74940.1"/>
    <property type="molecule type" value="Genomic_DNA"/>
</dbReference>
<dbReference type="AlphaFoldDB" id="A8GNG5"/>
<proteinExistence type="predicted"/>
<dbReference type="KEGG" id="rak:A1C_03270"/>
<protein>
    <submittedName>
        <fullName evidence="1">Uncharacterized protein</fullName>
    </submittedName>
</protein>
<gene>
    <name evidence="1" type="ordered locus">A1C_03270</name>
</gene>
<evidence type="ECO:0000313" key="2">
    <source>
        <dbReference type="Proteomes" id="UP000006830"/>
    </source>
</evidence>